<evidence type="ECO:0000256" key="2">
    <source>
        <dbReference type="SAM" id="SignalP"/>
    </source>
</evidence>
<keyword evidence="2" id="KW-0732">Signal</keyword>
<reference evidence="3 4" key="1">
    <citation type="submission" date="2023-08" db="EMBL/GenBank/DDBJ databases">
        <title>genomic of DY56.</title>
        <authorList>
            <person name="Wang Y."/>
        </authorList>
    </citation>
    <scope>NUCLEOTIDE SEQUENCE [LARGE SCALE GENOMIC DNA]</scope>
    <source>
        <strain evidence="3 4">DY56-A-20</strain>
    </source>
</reference>
<organism evidence="3 4">
    <name type="scientific">Qipengyuania benthica</name>
    <dbReference type="NCBI Taxonomy" id="3067651"/>
    <lineage>
        <taxon>Bacteria</taxon>
        <taxon>Pseudomonadati</taxon>
        <taxon>Pseudomonadota</taxon>
        <taxon>Alphaproteobacteria</taxon>
        <taxon>Sphingomonadales</taxon>
        <taxon>Erythrobacteraceae</taxon>
        <taxon>Qipengyuania</taxon>
    </lineage>
</organism>
<evidence type="ECO:0000313" key="4">
    <source>
        <dbReference type="Proteomes" id="UP001235664"/>
    </source>
</evidence>
<dbReference type="RefSeq" id="WP_305930780.1">
    <property type="nucleotide sequence ID" value="NZ_JAVAIL010000006.1"/>
</dbReference>
<feature type="signal peptide" evidence="2">
    <location>
        <begin position="1"/>
        <end position="20"/>
    </location>
</feature>
<evidence type="ECO:0000313" key="3">
    <source>
        <dbReference type="EMBL" id="MDP4540778.1"/>
    </source>
</evidence>
<dbReference type="PROSITE" id="PS51257">
    <property type="entry name" value="PROKAR_LIPOPROTEIN"/>
    <property type="match status" value="1"/>
</dbReference>
<comment type="caution">
    <text evidence="3">The sequence shown here is derived from an EMBL/GenBank/DDBJ whole genome shotgun (WGS) entry which is preliminary data.</text>
</comment>
<sequence>MRKSIAPLAALALAACQPGADDEPTTVVAEEPAPPAGGPVATPTPEPAPPGAERPERQQLLPAGEYRVAGADGADIDLGHGISLSVSEDTIALASQCVAPRWTYRHVDGRLRTEAIVEPICDRGRYPAEEAIIAVLDDPRQVTRTPANGIHIEGGGHSMTLFSQ</sequence>
<feature type="region of interest" description="Disordered" evidence="1">
    <location>
        <begin position="17"/>
        <end position="56"/>
    </location>
</feature>
<protein>
    <recommendedName>
        <fullName evidence="5">META domain-containing protein</fullName>
    </recommendedName>
</protein>
<dbReference type="EMBL" id="JAVAIL010000006">
    <property type="protein sequence ID" value="MDP4540778.1"/>
    <property type="molecule type" value="Genomic_DNA"/>
</dbReference>
<dbReference type="Proteomes" id="UP001235664">
    <property type="component" value="Unassembled WGS sequence"/>
</dbReference>
<accession>A0ABT9HBT5</accession>
<feature type="compositionally biased region" description="Pro residues" evidence="1">
    <location>
        <begin position="32"/>
        <end position="52"/>
    </location>
</feature>
<evidence type="ECO:0008006" key="5">
    <source>
        <dbReference type="Google" id="ProtNLM"/>
    </source>
</evidence>
<gene>
    <name evidence="3" type="ORF">Q9K01_14220</name>
</gene>
<keyword evidence="4" id="KW-1185">Reference proteome</keyword>
<name>A0ABT9HBT5_9SPHN</name>
<evidence type="ECO:0000256" key="1">
    <source>
        <dbReference type="SAM" id="MobiDB-lite"/>
    </source>
</evidence>
<proteinExistence type="predicted"/>
<feature type="chain" id="PRO_5045215710" description="META domain-containing protein" evidence="2">
    <location>
        <begin position="21"/>
        <end position="164"/>
    </location>
</feature>